<keyword evidence="2" id="KW-1185">Reference proteome</keyword>
<organism evidence="1 2">
    <name type="scientific">Trichonephila clavata</name>
    <name type="common">Joro spider</name>
    <name type="synonym">Nephila clavata</name>
    <dbReference type="NCBI Taxonomy" id="2740835"/>
    <lineage>
        <taxon>Eukaryota</taxon>
        <taxon>Metazoa</taxon>
        <taxon>Ecdysozoa</taxon>
        <taxon>Arthropoda</taxon>
        <taxon>Chelicerata</taxon>
        <taxon>Arachnida</taxon>
        <taxon>Araneae</taxon>
        <taxon>Araneomorphae</taxon>
        <taxon>Entelegynae</taxon>
        <taxon>Araneoidea</taxon>
        <taxon>Nephilidae</taxon>
        <taxon>Trichonephila</taxon>
    </lineage>
</organism>
<evidence type="ECO:0000313" key="2">
    <source>
        <dbReference type="Proteomes" id="UP000887116"/>
    </source>
</evidence>
<dbReference type="Proteomes" id="UP000887116">
    <property type="component" value="Unassembled WGS sequence"/>
</dbReference>
<dbReference type="OrthoDB" id="8063408at2759"/>
<sequence>MPRNCVNNPYKFCYACGEITFAAQKRTICPVVKSACFFYFRVKVGELGKPWAPYFGQERPFAVFMHSISHSTGSSSVDMPIPDSPKEYQFVNDYVEEEEFIRIGTTNEQVF</sequence>
<reference evidence="1" key="1">
    <citation type="submission" date="2020-07" db="EMBL/GenBank/DDBJ databases">
        <title>Multicomponent nature underlies the extraordinary mechanical properties of spider dragline silk.</title>
        <authorList>
            <person name="Kono N."/>
            <person name="Nakamura H."/>
            <person name="Mori M."/>
            <person name="Yoshida Y."/>
            <person name="Ohtoshi R."/>
            <person name="Malay A.D."/>
            <person name="Moran D.A.P."/>
            <person name="Tomita M."/>
            <person name="Numata K."/>
            <person name="Arakawa K."/>
        </authorList>
    </citation>
    <scope>NUCLEOTIDE SEQUENCE</scope>
</reference>
<proteinExistence type="predicted"/>
<comment type="caution">
    <text evidence="1">The sequence shown here is derived from an EMBL/GenBank/DDBJ whole genome shotgun (WGS) entry which is preliminary data.</text>
</comment>
<dbReference type="AlphaFoldDB" id="A0A8X6H4H8"/>
<gene>
    <name evidence="1" type="ORF">TNCT_625151</name>
</gene>
<dbReference type="EMBL" id="BMAO01012198">
    <property type="protein sequence ID" value="GFQ79569.1"/>
    <property type="molecule type" value="Genomic_DNA"/>
</dbReference>
<protein>
    <submittedName>
        <fullName evidence="1">Uncharacterized protein</fullName>
    </submittedName>
</protein>
<accession>A0A8X6H4H8</accession>
<name>A0A8X6H4H8_TRICU</name>
<evidence type="ECO:0000313" key="1">
    <source>
        <dbReference type="EMBL" id="GFQ79569.1"/>
    </source>
</evidence>